<gene>
    <name evidence="1" type="ORF">S01H1_38575</name>
</gene>
<sequence>MKDYYNAFFKDIDKFYESLTERMFNRIRDFEEALRTGEIKGTLDVKPIERPGVKGYVAHGQFQVGSAPFMIPKGQYAENRDPLTDVFDEEGNIKIYMELPGVEKEDIQLNV</sequence>
<protein>
    <recommendedName>
        <fullName evidence="2">SHSP domain-containing protein</fullName>
    </recommendedName>
</protein>
<evidence type="ECO:0000313" key="1">
    <source>
        <dbReference type="EMBL" id="GAG06169.1"/>
    </source>
</evidence>
<feature type="non-terminal residue" evidence="1">
    <location>
        <position position="111"/>
    </location>
</feature>
<reference evidence="1" key="1">
    <citation type="journal article" date="2014" name="Front. Microbiol.">
        <title>High frequency of phylogenetically diverse reductive dehalogenase-homologous genes in deep subseafloor sedimentary metagenomes.</title>
        <authorList>
            <person name="Kawai M."/>
            <person name="Futagami T."/>
            <person name="Toyoda A."/>
            <person name="Takaki Y."/>
            <person name="Nishi S."/>
            <person name="Hori S."/>
            <person name="Arai W."/>
            <person name="Tsubouchi T."/>
            <person name="Morono Y."/>
            <person name="Uchiyama I."/>
            <person name="Ito T."/>
            <person name="Fujiyama A."/>
            <person name="Inagaki F."/>
            <person name="Takami H."/>
        </authorList>
    </citation>
    <scope>NUCLEOTIDE SEQUENCE</scope>
    <source>
        <strain evidence="1">Expedition CK06-06</strain>
    </source>
</reference>
<evidence type="ECO:0008006" key="2">
    <source>
        <dbReference type="Google" id="ProtNLM"/>
    </source>
</evidence>
<accession>X0UK30</accession>
<dbReference type="SUPFAM" id="SSF49764">
    <property type="entry name" value="HSP20-like chaperones"/>
    <property type="match status" value="1"/>
</dbReference>
<dbReference type="Gene3D" id="2.60.40.790">
    <property type="match status" value="1"/>
</dbReference>
<comment type="caution">
    <text evidence="1">The sequence shown here is derived from an EMBL/GenBank/DDBJ whole genome shotgun (WGS) entry which is preliminary data.</text>
</comment>
<organism evidence="1">
    <name type="scientific">marine sediment metagenome</name>
    <dbReference type="NCBI Taxonomy" id="412755"/>
    <lineage>
        <taxon>unclassified sequences</taxon>
        <taxon>metagenomes</taxon>
        <taxon>ecological metagenomes</taxon>
    </lineage>
</organism>
<dbReference type="CDD" id="cd06464">
    <property type="entry name" value="ACD_sHsps-like"/>
    <property type="match status" value="1"/>
</dbReference>
<name>X0UK30_9ZZZZ</name>
<dbReference type="EMBL" id="BARS01024293">
    <property type="protein sequence ID" value="GAG06169.1"/>
    <property type="molecule type" value="Genomic_DNA"/>
</dbReference>
<dbReference type="AlphaFoldDB" id="X0UK30"/>
<proteinExistence type="predicted"/>
<dbReference type="InterPro" id="IPR008978">
    <property type="entry name" value="HSP20-like_chaperone"/>
</dbReference>